<proteinExistence type="predicted"/>
<evidence type="ECO:0000256" key="1">
    <source>
        <dbReference type="SAM" id="Phobius"/>
    </source>
</evidence>
<feature type="transmembrane region" description="Helical" evidence="1">
    <location>
        <begin position="12"/>
        <end position="32"/>
    </location>
</feature>
<evidence type="ECO:0000313" key="2">
    <source>
        <dbReference type="EMBL" id="SEB55396.1"/>
    </source>
</evidence>
<sequence length="163" mass="17793">MDAMARGDLRVLRNIVAVLVLVTLVAGAVVWWSSSPGVTSRRELDQARARWAEREPTKYSFVISSCSGMCIACPWRITVLDGEPVAVERAGGDRGCGAPPTVEQASTIDTLLDTADQERARLFGHTWVAYDAHWGIPVRFEDTCTDADCGSGTSIYDFRVLAE</sequence>
<name>A0A1H4KAW3_9ACTN</name>
<accession>A0A1H4KAW3</accession>
<dbReference type="EMBL" id="FNRT01000002">
    <property type="protein sequence ID" value="SEB55396.1"/>
    <property type="molecule type" value="Genomic_DNA"/>
</dbReference>
<keyword evidence="1" id="KW-0472">Membrane</keyword>
<gene>
    <name evidence="2" type="ORF">SAMN04489844_0503</name>
</gene>
<dbReference type="STRING" id="402596.SAMN04489844_0503"/>
<keyword evidence="1" id="KW-0812">Transmembrane</keyword>
<protein>
    <submittedName>
        <fullName evidence="2">Uncharacterized protein</fullName>
    </submittedName>
</protein>
<dbReference type="Proteomes" id="UP000198742">
    <property type="component" value="Unassembled WGS sequence"/>
</dbReference>
<keyword evidence="3" id="KW-1185">Reference proteome</keyword>
<dbReference type="InterPro" id="IPR046172">
    <property type="entry name" value="DUF6174"/>
</dbReference>
<dbReference type="Pfam" id="PF19671">
    <property type="entry name" value="DUF6174"/>
    <property type="match status" value="1"/>
</dbReference>
<reference evidence="3" key="1">
    <citation type="submission" date="2016-10" db="EMBL/GenBank/DDBJ databases">
        <authorList>
            <person name="Varghese N."/>
            <person name="Submissions S."/>
        </authorList>
    </citation>
    <scope>NUCLEOTIDE SEQUENCE [LARGE SCALE GENOMIC DNA]</scope>
    <source>
        <strain evidence="3">DSM 22017</strain>
    </source>
</reference>
<dbReference type="AlphaFoldDB" id="A0A1H4KAW3"/>
<evidence type="ECO:0000313" key="3">
    <source>
        <dbReference type="Proteomes" id="UP000198742"/>
    </source>
</evidence>
<keyword evidence="1" id="KW-1133">Transmembrane helix</keyword>
<organism evidence="2 3">
    <name type="scientific">Nocardioides exalbidus</name>
    <dbReference type="NCBI Taxonomy" id="402596"/>
    <lineage>
        <taxon>Bacteria</taxon>
        <taxon>Bacillati</taxon>
        <taxon>Actinomycetota</taxon>
        <taxon>Actinomycetes</taxon>
        <taxon>Propionibacteriales</taxon>
        <taxon>Nocardioidaceae</taxon>
        <taxon>Nocardioides</taxon>
    </lineage>
</organism>